<gene>
    <name evidence="4" type="ORF">AAFF_G00350530</name>
</gene>
<sequence>MEILEQLGFMLCSIHATCATTHSLKYFFTGVTAGTDLPEYTSVGLVDDGPFQYYDSKMKKMIPKTEWMEKSEDQQYWDRETQRARGEQQWYKANIGTVMQRFNQTQGVHVFQRMCGCEWDDVTGITDAFNNYGYDGEDFLVFDMKNTRWISSSPQGVSTAHRWNNNRAELEYSKSTLTQECIESLKKYVSYGRSTLERTEEGTGPL</sequence>
<dbReference type="PRINTS" id="PR01638">
    <property type="entry name" value="MHCCLASSI"/>
</dbReference>
<dbReference type="GO" id="GO:0005615">
    <property type="term" value="C:extracellular space"/>
    <property type="evidence" value="ECO:0007669"/>
    <property type="project" value="TreeGrafter"/>
</dbReference>
<dbReference type="InterPro" id="IPR037055">
    <property type="entry name" value="MHC_I-like_Ag-recog_sf"/>
</dbReference>
<evidence type="ECO:0000313" key="4">
    <source>
        <dbReference type="EMBL" id="KAJ8366558.1"/>
    </source>
</evidence>
<comment type="caution">
    <text evidence="4">The sequence shown here is derived from an EMBL/GenBank/DDBJ whole genome shotgun (WGS) entry which is preliminary data.</text>
</comment>
<dbReference type="PANTHER" id="PTHR16675:SF237">
    <property type="entry name" value="MHC CLASS I ANTIGEN TRANSCRIPT VARIANT 1-RELATED"/>
    <property type="match status" value="1"/>
</dbReference>
<feature type="domain" description="MHC class I-like antigen recognition-like" evidence="3">
    <location>
        <begin position="21"/>
        <end position="196"/>
    </location>
</feature>
<keyword evidence="1" id="KW-0325">Glycoprotein</keyword>
<dbReference type="GO" id="GO:0006955">
    <property type="term" value="P:immune response"/>
    <property type="evidence" value="ECO:0007669"/>
    <property type="project" value="TreeGrafter"/>
</dbReference>
<name>A0AAD7R5D4_9TELE</name>
<evidence type="ECO:0000259" key="3">
    <source>
        <dbReference type="Pfam" id="PF00129"/>
    </source>
</evidence>
<evidence type="ECO:0000256" key="1">
    <source>
        <dbReference type="ARBA" id="ARBA00023180"/>
    </source>
</evidence>
<dbReference type="InterPro" id="IPR011162">
    <property type="entry name" value="MHC_I/II-like_Ag-recog"/>
</dbReference>
<dbReference type="Pfam" id="PF00129">
    <property type="entry name" value="MHC_I"/>
    <property type="match status" value="1"/>
</dbReference>
<keyword evidence="5" id="KW-1185">Reference proteome</keyword>
<dbReference type="EMBL" id="JAINUG010000574">
    <property type="protein sequence ID" value="KAJ8366558.1"/>
    <property type="molecule type" value="Genomic_DNA"/>
</dbReference>
<protein>
    <recommendedName>
        <fullName evidence="3">MHC class I-like antigen recognition-like domain-containing protein</fullName>
    </recommendedName>
</protein>
<dbReference type="AlphaFoldDB" id="A0AAD7R5D4"/>
<proteinExistence type="inferred from homology"/>
<dbReference type="PANTHER" id="PTHR16675">
    <property type="entry name" value="MHC CLASS I-RELATED"/>
    <property type="match status" value="1"/>
</dbReference>
<evidence type="ECO:0000313" key="5">
    <source>
        <dbReference type="Proteomes" id="UP001221898"/>
    </source>
</evidence>
<dbReference type="FunFam" id="3.30.500.10:FF:000001">
    <property type="entry name" value="H-2 class I histocompatibility antigen, alpha chain"/>
    <property type="match status" value="1"/>
</dbReference>
<reference evidence="4" key="1">
    <citation type="journal article" date="2023" name="Science">
        <title>Genome structures resolve the early diversification of teleost fishes.</title>
        <authorList>
            <person name="Parey E."/>
            <person name="Louis A."/>
            <person name="Montfort J."/>
            <person name="Bouchez O."/>
            <person name="Roques C."/>
            <person name="Iampietro C."/>
            <person name="Lluch J."/>
            <person name="Castinel A."/>
            <person name="Donnadieu C."/>
            <person name="Desvignes T."/>
            <person name="Floi Bucao C."/>
            <person name="Jouanno E."/>
            <person name="Wen M."/>
            <person name="Mejri S."/>
            <person name="Dirks R."/>
            <person name="Jansen H."/>
            <person name="Henkel C."/>
            <person name="Chen W.J."/>
            <person name="Zahm M."/>
            <person name="Cabau C."/>
            <person name="Klopp C."/>
            <person name="Thompson A.W."/>
            <person name="Robinson-Rechavi M."/>
            <person name="Braasch I."/>
            <person name="Lecointre G."/>
            <person name="Bobe J."/>
            <person name="Postlethwait J.H."/>
            <person name="Berthelot C."/>
            <person name="Roest Crollius H."/>
            <person name="Guiguen Y."/>
        </authorList>
    </citation>
    <scope>NUCLEOTIDE SEQUENCE</scope>
    <source>
        <strain evidence="4">NC1722</strain>
    </source>
</reference>
<dbReference type="Gene3D" id="3.30.500.10">
    <property type="entry name" value="MHC class I-like antigen recognition-like"/>
    <property type="match status" value="1"/>
</dbReference>
<organism evidence="4 5">
    <name type="scientific">Aldrovandia affinis</name>
    <dbReference type="NCBI Taxonomy" id="143900"/>
    <lineage>
        <taxon>Eukaryota</taxon>
        <taxon>Metazoa</taxon>
        <taxon>Chordata</taxon>
        <taxon>Craniata</taxon>
        <taxon>Vertebrata</taxon>
        <taxon>Euteleostomi</taxon>
        <taxon>Actinopterygii</taxon>
        <taxon>Neopterygii</taxon>
        <taxon>Teleostei</taxon>
        <taxon>Notacanthiformes</taxon>
        <taxon>Halosauridae</taxon>
        <taxon>Aldrovandia</taxon>
    </lineage>
</organism>
<evidence type="ECO:0000256" key="2">
    <source>
        <dbReference type="RuleBase" id="RU004439"/>
    </source>
</evidence>
<dbReference type="InterPro" id="IPR001039">
    <property type="entry name" value="MHC_I_a_a1/a2"/>
</dbReference>
<dbReference type="Proteomes" id="UP001221898">
    <property type="component" value="Unassembled WGS sequence"/>
</dbReference>
<dbReference type="SUPFAM" id="SSF54452">
    <property type="entry name" value="MHC antigen-recognition domain"/>
    <property type="match status" value="1"/>
</dbReference>
<dbReference type="InterPro" id="IPR050208">
    <property type="entry name" value="MHC_class-I_related"/>
</dbReference>
<dbReference type="InterPro" id="IPR011161">
    <property type="entry name" value="MHC_I-like_Ag-recog"/>
</dbReference>
<dbReference type="GO" id="GO:0009897">
    <property type="term" value="C:external side of plasma membrane"/>
    <property type="evidence" value="ECO:0007669"/>
    <property type="project" value="TreeGrafter"/>
</dbReference>
<comment type="similarity">
    <text evidence="2">Belongs to the MHC class I family.</text>
</comment>
<accession>A0AAD7R5D4</accession>